<dbReference type="SUPFAM" id="SSF55781">
    <property type="entry name" value="GAF domain-like"/>
    <property type="match status" value="1"/>
</dbReference>
<proteinExistence type="predicted"/>
<dbReference type="GO" id="GO:0045893">
    <property type="term" value="P:positive regulation of DNA-templated transcription"/>
    <property type="evidence" value="ECO:0007669"/>
    <property type="project" value="InterPro"/>
</dbReference>
<dbReference type="GO" id="GO:0006071">
    <property type="term" value="P:glycerol metabolic process"/>
    <property type="evidence" value="ECO:0007669"/>
    <property type="project" value="UniProtKB-KW"/>
</dbReference>
<feature type="domain" description="IclR-ED" evidence="8">
    <location>
        <begin position="80"/>
        <end position="264"/>
    </location>
</feature>
<reference evidence="9 10" key="1">
    <citation type="submission" date="2016-06" db="EMBL/GenBank/DDBJ databases">
        <title>Complete genome sequence of a saline-alkali tolerant type strain Dietzia timorensis ID05-A0528T.</title>
        <authorList>
            <person name="Wu X."/>
        </authorList>
    </citation>
    <scope>NUCLEOTIDE SEQUENCE [LARGE SCALE GENOMIC DNA]</scope>
    <source>
        <strain evidence="9 10">ID05-A0528</strain>
    </source>
</reference>
<dbReference type="PROSITE" id="PS51078">
    <property type="entry name" value="ICLR_ED"/>
    <property type="match status" value="1"/>
</dbReference>
<dbReference type="STRING" id="499555.BJL86_1196"/>
<dbReference type="PROSITE" id="PS51077">
    <property type="entry name" value="HTH_ICLR"/>
    <property type="match status" value="1"/>
</dbReference>
<keyword evidence="10" id="KW-1185">Reference proteome</keyword>
<keyword evidence="2" id="KW-0805">Transcription regulation</keyword>
<keyword evidence="3" id="KW-0238">DNA-binding</keyword>
<evidence type="ECO:0000313" key="10">
    <source>
        <dbReference type="Proteomes" id="UP000186104"/>
    </source>
</evidence>
<dbReference type="GO" id="GO:0003677">
    <property type="term" value="F:DNA binding"/>
    <property type="evidence" value="ECO:0007669"/>
    <property type="project" value="UniProtKB-KW"/>
</dbReference>
<protein>
    <recommendedName>
        <fullName evidence="6">Glycerol operon regulatory protein</fullName>
    </recommendedName>
</protein>
<name>A0A173LKJ0_9ACTN</name>
<accession>A0A173LKJ0</accession>
<evidence type="ECO:0000313" key="9">
    <source>
        <dbReference type="EMBL" id="ANI91981.1"/>
    </source>
</evidence>
<dbReference type="EMBL" id="CP015961">
    <property type="protein sequence ID" value="ANI91981.1"/>
    <property type="molecule type" value="Genomic_DNA"/>
</dbReference>
<dbReference type="InterPro" id="IPR005471">
    <property type="entry name" value="Tscrpt_reg_IclR_N"/>
</dbReference>
<dbReference type="InterPro" id="IPR050707">
    <property type="entry name" value="HTH_MetabolicPath_Reg"/>
</dbReference>
<dbReference type="PANTHER" id="PTHR30136">
    <property type="entry name" value="HELIX-TURN-HELIX TRANSCRIPTIONAL REGULATOR, ICLR FAMILY"/>
    <property type="match status" value="1"/>
</dbReference>
<dbReference type="Pfam" id="PF01614">
    <property type="entry name" value="IclR_C"/>
    <property type="match status" value="1"/>
</dbReference>
<dbReference type="InterPro" id="IPR012794">
    <property type="entry name" value="PcaR_PcaU"/>
</dbReference>
<evidence type="ECO:0000256" key="5">
    <source>
        <dbReference type="ARBA" id="ARBA00058938"/>
    </source>
</evidence>
<dbReference type="SUPFAM" id="SSF46785">
    <property type="entry name" value="Winged helix' DNA-binding domain"/>
    <property type="match status" value="1"/>
</dbReference>
<dbReference type="SMART" id="SM00346">
    <property type="entry name" value="HTH_ICLR"/>
    <property type="match status" value="1"/>
</dbReference>
<evidence type="ECO:0000256" key="3">
    <source>
        <dbReference type="ARBA" id="ARBA00023125"/>
    </source>
</evidence>
<dbReference type="FunFam" id="1.10.10.10:FF:000056">
    <property type="entry name" value="IclR family transcriptional regulator"/>
    <property type="match status" value="1"/>
</dbReference>
<evidence type="ECO:0000256" key="4">
    <source>
        <dbReference type="ARBA" id="ARBA00023163"/>
    </source>
</evidence>
<dbReference type="GO" id="GO:0003700">
    <property type="term" value="F:DNA-binding transcription factor activity"/>
    <property type="evidence" value="ECO:0007669"/>
    <property type="project" value="TreeGrafter"/>
</dbReference>
<keyword evidence="4" id="KW-0804">Transcription</keyword>
<evidence type="ECO:0000256" key="2">
    <source>
        <dbReference type="ARBA" id="ARBA00023015"/>
    </source>
</evidence>
<feature type="domain" description="HTH iclR-type" evidence="7">
    <location>
        <begin position="19"/>
        <end position="79"/>
    </location>
</feature>
<dbReference type="Gene3D" id="3.30.450.40">
    <property type="match status" value="1"/>
</dbReference>
<sequence>MVKASQARPAGKAAGTEFVQSLARGLAVIRTFDAENPRQSLSQVARSTGLSRATARRFLLTLVDLGYVDSDESQFWLTPKVLELGYSYLSSMPLTEVAAPHLEKLRSRLGESSSVSILDGTDIVYVARVQVRRIMTVDITIGTRFPAHATSMGKVLLASLSEVDFASYLREAAERVEPGMPGFDEATLRSEIEAARKRGWSMTDQELEPGLRSLAAPIKDASGATVAAINVSTHAMRYTLDQLHDDFVPALLAAASAISEDLATVNR</sequence>
<dbReference type="Gene3D" id="1.10.10.10">
    <property type="entry name" value="Winged helix-like DNA-binding domain superfamily/Winged helix DNA-binding domain"/>
    <property type="match status" value="1"/>
</dbReference>
<organism evidence="9 10">
    <name type="scientific">Dietzia timorensis</name>
    <dbReference type="NCBI Taxonomy" id="499555"/>
    <lineage>
        <taxon>Bacteria</taxon>
        <taxon>Bacillati</taxon>
        <taxon>Actinomycetota</taxon>
        <taxon>Actinomycetes</taxon>
        <taxon>Mycobacteriales</taxon>
        <taxon>Dietziaceae</taxon>
        <taxon>Dietzia</taxon>
    </lineage>
</organism>
<dbReference type="AlphaFoldDB" id="A0A173LKJ0"/>
<dbReference type="GO" id="GO:0045892">
    <property type="term" value="P:negative regulation of DNA-templated transcription"/>
    <property type="evidence" value="ECO:0007669"/>
    <property type="project" value="TreeGrafter"/>
</dbReference>
<dbReference type="PANTHER" id="PTHR30136:SF34">
    <property type="entry name" value="TRANSCRIPTIONAL REGULATOR"/>
    <property type="match status" value="1"/>
</dbReference>
<dbReference type="InterPro" id="IPR014757">
    <property type="entry name" value="Tscrpt_reg_IclR_C"/>
</dbReference>
<gene>
    <name evidence="9" type="ORF">BJL86_1196</name>
</gene>
<dbReference type="NCBIfam" id="TIGR02431">
    <property type="entry name" value="pcaR_pcaU"/>
    <property type="match status" value="1"/>
</dbReference>
<evidence type="ECO:0000259" key="8">
    <source>
        <dbReference type="PROSITE" id="PS51078"/>
    </source>
</evidence>
<keyword evidence="1" id="KW-0319">Glycerol metabolism</keyword>
<dbReference type="RefSeq" id="WP_414836054.1">
    <property type="nucleotide sequence ID" value="NZ_CP015961.1"/>
</dbReference>
<dbReference type="InterPro" id="IPR036388">
    <property type="entry name" value="WH-like_DNA-bd_sf"/>
</dbReference>
<dbReference type="KEGG" id="dtm:BJL86_1196"/>
<dbReference type="GO" id="GO:0046278">
    <property type="term" value="P:3,4-dihydroxybenzoate metabolic process"/>
    <property type="evidence" value="ECO:0007669"/>
    <property type="project" value="InterPro"/>
</dbReference>
<evidence type="ECO:0000256" key="1">
    <source>
        <dbReference type="ARBA" id="ARBA00022798"/>
    </source>
</evidence>
<evidence type="ECO:0000256" key="6">
    <source>
        <dbReference type="ARBA" id="ARBA00070406"/>
    </source>
</evidence>
<evidence type="ECO:0000259" key="7">
    <source>
        <dbReference type="PROSITE" id="PS51077"/>
    </source>
</evidence>
<dbReference type="Proteomes" id="UP000186104">
    <property type="component" value="Chromosome"/>
</dbReference>
<dbReference type="InterPro" id="IPR029016">
    <property type="entry name" value="GAF-like_dom_sf"/>
</dbReference>
<dbReference type="Pfam" id="PF09339">
    <property type="entry name" value="HTH_IclR"/>
    <property type="match status" value="1"/>
</dbReference>
<dbReference type="InterPro" id="IPR036390">
    <property type="entry name" value="WH_DNA-bd_sf"/>
</dbReference>
<comment type="function">
    <text evidence="5">May be an activator protein for the gylABX operon.</text>
</comment>